<accession>A0A4Y9A709</accession>
<evidence type="ECO:0000313" key="1">
    <source>
        <dbReference type="EMBL" id="TFJ90687.1"/>
    </source>
</evidence>
<evidence type="ECO:0000313" key="2">
    <source>
        <dbReference type="Proteomes" id="UP000298484"/>
    </source>
</evidence>
<organism evidence="1 2">
    <name type="scientific">Lentibacillus salicampi</name>
    <dbReference type="NCBI Taxonomy" id="175306"/>
    <lineage>
        <taxon>Bacteria</taxon>
        <taxon>Bacillati</taxon>
        <taxon>Bacillota</taxon>
        <taxon>Bacilli</taxon>
        <taxon>Bacillales</taxon>
        <taxon>Bacillaceae</taxon>
        <taxon>Lentibacillus</taxon>
    </lineage>
</organism>
<sequence>MSSEYRFYFNKGNYLWKLKPEIEKYYFAPKILVQFGLVLPYFIPFPEQSMLFYKVNSEEVCHLTFTSIWDKQTIFTGSYKNDGTQVDIKRTRVEVTYAFKKYTNIFDDVDENSLKDPAQDLLTDVFDISLSKVNNVVEAYLAKTKDSKAHKLTKEHFDIALLFRISNGHNYKELTSILFTIHMNAPNISSEYLSHSKTDEIMNYVDVVGDNLNPFVAGNEFMIEARRNFSYGSYRQAIINAQTSVEIFMYNIYREFLKQEGFTSEEISAKSESMRYKSLVKDQFFTRIGGDFDISDYKTRVGEWWAITYQYRNKVVHEGYRPSFSECDEAIYHATDIIEYIVELIYKPENKHKYPNILQYIILNPKEEGD</sequence>
<dbReference type="Proteomes" id="UP000298484">
    <property type="component" value="Unassembled WGS sequence"/>
</dbReference>
<name>A0A4Y9A709_9BACI</name>
<evidence type="ECO:0008006" key="3">
    <source>
        <dbReference type="Google" id="ProtNLM"/>
    </source>
</evidence>
<protein>
    <recommendedName>
        <fullName evidence="3">Apea-like HEPN domain-containing protein</fullName>
    </recommendedName>
</protein>
<dbReference type="AlphaFoldDB" id="A0A4Y9A709"/>
<reference evidence="1 2" key="1">
    <citation type="submission" date="2019-03" db="EMBL/GenBank/DDBJ databases">
        <title>Genome sequence of Lentibacillus salicampi ATCC BAA-719.</title>
        <authorList>
            <person name="Maclea K.S."/>
            <person name="Simoes Junior M."/>
        </authorList>
    </citation>
    <scope>NUCLEOTIDE SEQUENCE [LARGE SCALE GENOMIC DNA]</scope>
    <source>
        <strain evidence="1 2">ATCC BAA-719</strain>
    </source>
</reference>
<proteinExistence type="predicted"/>
<dbReference type="RefSeq" id="WP_135111812.1">
    <property type="nucleotide sequence ID" value="NZ_SRHY01000071.1"/>
</dbReference>
<keyword evidence="2" id="KW-1185">Reference proteome</keyword>
<gene>
    <name evidence="1" type="ORF">E4U82_18975</name>
</gene>
<dbReference type="EMBL" id="SRHY01000071">
    <property type="protein sequence ID" value="TFJ90687.1"/>
    <property type="molecule type" value="Genomic_DNA"/>
</dbReference>
<comment type="caution">
    <text evidence="1">The sequence shown here is derived from an EMBL/GenBank/DDBJ whole genome shotgun (WGS) entry which is preliminary data.</text>
</comment>
<dbReference type="OrthoDB" id="9110500at2"/>